<dbReference type="AlphaFoldDB" id="A0A1Z4BPP4"/>
<dbReference type="PROSITE" id="PS51257">
    <property type="entry name" value="PROKAR_LIPOPROTEIN"/>
    <property type="match status" value="1"/>
</dbReference>
<dbReference type="EMBL" id="CP022022">
    <property type="protein sequence ID" value="ASF43267.1"/>
    <property type="molecule type" value="Genomic_DNA"/>
</dbReference>
<keyword evidence="2" id="KW-1185">Reference proteome</keyword>
<evidence type="ECO:0000313" key="1">
    <source>
        <dbReference type="EMBL" id="ASF43267.1"/>
    </source>
</evidence>
<reference evidence="2" key="1">
    <citation type="submission" date="2017-06" db="EMBL/GenBank/DDBJ databases">
        <title>Complete genome sequence of Capnocytophaga sp. KCOM 1579 (=ChDC OS43) isolated from a human refractory periapical abscess lesion.</title>
        <authorList>
            <person name="Kook J.-K."/>
            <person name="Park S.-N."/>
            <person name="Lim Y.K."/>
            <person name="Roh H."/>
        </authorList>
    </citation>
    <scope>NUCLEOTIDE SEQUENCE [LARGE SCALE GENOMIC DNA]</scope>
    <source>
        <strain evidence="2">ChDC OS43</strain>
    </source>
</reference>
<protein>
    <recommendedName>
        <fullName evidence="3">Lipoprotein</fullName>
    </recommendedName>
</protein>
<sequence length="181" mass="19916">MKKLIITAIALIGLTACNNSKNNFLITNNSIGVLQKNTPIQKLDSIFAKDSIVNSNVEGELRYASSERITILSKDGKELLEITPTTNEKGVEVIESVLVLSPLYTTEKGISLESTFKDVKDKYPDLEIQPSISSVLVTPKGQNFYFTFDKTAIKTAFGLADNISKGDIEESAKIKHITINF</sequence>
<dbReference type="RefSeq" id="WP_088594286.1">
    <property type="nucleotide sequence ID" value="NZ_CP022022.1"/>
</dbReference>
<organism evidence="1 2">
    <name type="scientific">Capnocytophaga endodontalis</name>
    <dbReference type="NCBI Taxonomy" id="2708117"/>
    <lineage>
        <taxon>Bacteria</taxon>
        <taxon>Pseudomonadati</taxon>
        <taxon>Bacteroidota</taxon>
        <taxon>Flavobacteriia</taxon>
        <taxon>Flavobacteriales</taxon>
        <taxon>Flavobacteriaceae</taxon>
        <taxon>Capnocytophaga</taxon>
    </lineage>
</organism>
<dbReference type="Proteomes" id="UP000197007">
    <property type="component" value="Chromosome"/>
</dbReference>
<gene>
    <name evidence="1" type="ORF">CBG49_09370</name>
</gene>
<name>A0A1Z4BPP4_9FLAO</name>
<accession>A0A1Z4BPP4</accession>
<evidence type="ECO:0000313" key="2">
    <source>
        <dbReference type="Proteomes" id="UP000197007"/>
    </source>
</evidence>
<proteinExistence type="predicted"/>
<evidence type="ECO:0008006" key="3">
    <source>
        <dbReference type="Google" id="ProtNLM"/>
    </source>
</evidence>
<dbReference type="KEGG" id="capn:CBG49_09370"/>